<keyword evidence="1" id="KW-0812">Transmembrane</keyword>
<dbReference type="EMBL" id="JAGRRH010000020">
    <property type="protein sequence ID" value="KAG7347318.1"/>
    <property type="molecule type" value="Genomic_DNA"/>
</dbReference>
<accession>A0A9K3KP01</accession>
<feature type="transmembrane region" description="Helical" evidence="1">
    <location>
        <begin position="172"/>
        <end position="190"/>
    </location>
</feature>
<dbReference type="GO" id="GO:0016020">
    <property type="term" value="C:membrane"/>
    <property type="evidence" value="ECO:0007669"/>
    <property type="project" value="GOC"/>
</dbReference>
<comment type="caution">
    <text evidence="2">The sequence shown here is derived from an EMBL/GenBank/DDBJ whole genome shotgun (WGS) entry which is preliminary data.</text>
</comment>
<organism evidence="2 3">
    <name type="scientific">Nitzschia inconspicua</name>
    <dbReference type="NCBI Taxonomy" id="303405"/>
    <lineage>
        <taxon>Eukaryota</taxon>
        <taxon>Sar</taxon>
        <taxon>Stramenopiles</taxon>
        <taxon>Ochrophyta</taxon>
        <taxon>Bacillariophyta</taxon>
        <taxon>Bacillariophyceae</taxon>
        <taxon>Bacillariophycidae</taxon>
        <taxon>Bacillariales</taxon>
        <taxon>Bacillariaceae</taxon>
        <taxon>Nitzschia</taxon>
    </lineage>
</organism>
<feature type="transmembrane region" description="Helical" evidence="1">
    <location>
        <begin position="59"/>
        <end position="79"/>
    </location>
</feature>
<keyword evidence="1" id="KW-1133">Transmembrane helix</keyword>
<evidence type="ECO:0000313" key="2">
    <source>
        <dbReference type="EMBL" id="KAG7347318.1"/>
    </source>
</evidence>
<reference evidence="2" key="2">
    <citation type="submission" date="2021-04" db="EMBL/GenBank/DDBJ databases">
        <authorList>
            <person name="Podell S."/>
        </authorList>
    </citation>
    <scope>NUCLEOTIDE SEQUENCE</scope>
    <source>
        <strain evidence="2">Hildebrandi</strain>
    </source>
</reference>
<dbReference type="Proteomes" id="UP000693970">
    <property type="component" value="Unassembled WGS sequence"/>
</dbReference>
<evidence type="ECO:0000313" key="3">
    <source>
        <dbReference type="Proteomes" id="UP000693970"/>
    </source>
</evidence>
<name>A0A9K3KP01_9STRA</name>
<dbReference type="Pfam" id="PF06127">
    <property type="entry name" value="Mpo1-like"/>
    <property type="match status" value="1"/>
</dbReference>
<proteinExistence type="predicted"/>
<gene>
    <name evidence="2" type="ORF">IV203_016023</name>
</gene>
<dbReference type="InterPro" id="IPR009305">
    <property type="entry name" value="Mpo1-like"/>
</dbReference>
<dbReference type="AlphaFoldDB" id="A0A9K3KP01"/>
<evidence type="ECO:0000256" key="1">
    <source>
        <dbReference type="SAM" id="Phobius"/>
    </source>
</evidence>
<dbReference type="OrthoDB" id="2124888at2759"/>
<dbReference type="PANTHER" id="PTHR28026:SF9">
    <property type="entry name" value="2-HYDROXY-PALMITIC ACID DIOXYGENASE MPO1"/>
    <property type="match status" value="1"/>
</dbReference>
<protein>
    <submittedName>
        <fullName evidence="2">DUF962 domain containing protein</fullName>
    </submittedName>
</protein>
<feature type="transmembrane region" description="Helical" evidence="1">
    <location>
        <begin position="21"/>
        <end position="39"/>
    </location>
</feature>
<dbReference type="GO" id="GO:0046521">
    <property type="term" value="P:sphingoid catabolic process"/>
    <property type="evidence" value="ECO:0007669"/>
    <property type="project" value="TreeGrafter"/>
</dbReference>
<dbReference type="PANTHER" id="PTHR28026">
    <property type="entry name" value="DUF962 DOMAIN PROTEIN (AFU_ORTHOLOGUE AFUA_8G05310)"/>
    <property type="match status" value="1"/>
</dbReference>
<feature type="transmembrane region" description="Helical" evidence="1">
    <location>
        <begin position="210"/>
        <end position="229"/>
    </location>
</feature>
<reference evidence="2" key="1">
    <citation type="journal article" date="2021" name="Sci. Rep.">
        <title>Diploid genomic architecture of Nitzschia inconspicua, an elite biomass production diatom.</title>
        <authorList>
            <person name="Oliver A."/>
            <person name="Podell S."/>
            <person name="Pinowska A."/>
            <person name="Traller J.C."/>
            <person name="Smith S.R."/>
            <person name="McClure R."/>
            <person name="Beliaev A."/>
            <person name="Bohutskyi P."/>
            <person name="Hill E.A."/>
            <person name="Rabines A."/>
            <person name="Zheng H."/>
            <person name="Allen L.Z."/>
            <person name="Kuo A."/>
            <person name="Grigoriev I.V."/>
            <person name="Allen A.E."/>
            <person name="Hazlebeck D."/>
            <person name="Allen E.E."/>
        </authorList>
    </citation>
    <scope>NUCLEOTIDE SEQUENCE</scope>
    <source>
        <strain evidence="2">Hildebrandi</strain>
    </source>
</reference>
<keyword evidence="1" id="KW-0472">Membrane</keyword>
<sequence length="265" mass="29445">MTIKSPPEVKSSDHWKTPFSLLLAHFVCGAITTIIVQSFNDFENSSEALAFYGVYHRYAWNQVIHFFGVPGILWSLAIFMAHVRLPGSIPVGWAQGIVPAILLPIKMEIQLNYANILFMTYFLFYVTIDPLGGILYAPVLFATYVAAIKLYELDQVVAVVDAGKDGHAPWYGTGKMLKFAALVHFLSWFLQIQIGHNMIEGAQPASMQNLGAALSVAPLFAFYEGLWLVGINRELQEKTALLVHQYTAEICGAGNIAMEACRHYV</sequence>
<dbReference type="GO" id="GO:0005783">
    <property type="term" value="C:endoplasmic reticulum"/>
    <property type="evidence" value="ECO:0007669"/>
    <property type="project" value="TreeGrafter"/>
</dbReference>
<keyword evidence="3" id="KW-1185">Reference proteome</keyword>